<feature type="domain" description="Core-binding (CB)" evidence="6">
    <location>
        <begin position="12"/>
        <end position="102"/>
    </location>
</feature>
<evidence type="ECO:0000313" key="7">
    <source>
        <dbReference type="EMBL" id="GAA3614086.1"/>
    </source>
</evidence>
<evidence type="ECO:0000256" key="2">
    <source>
        <dbReference type="ARBA" id="ARBA00023125"/>
    </source>
</evidence>
<dbReference type="InterPro" id="IPR002104">
    <property type="entry name" value="Integrase_catalytic"/>
</dbReference>
<keyword evidence="2 4" id="KW-0238">DNA-binding</keyword>
<evidence type="ECO:0000259" key="6">
    <source>
        <dbReference type="PROSITE" id="PS51900"/>
    </source>
</evidence>
<evidence type="ECO:0000256" key="4">
    <source>
        <dbReference type="PROSITE-ProRule" id="PRU01248"/>
    </source>
</evidence>
<protein>
    <submittedName>
        <fullName evidence="7">Site-specific tyrosine recombinase XerD</fullName>
    </submittedName>
</protein>
<dbReference type="PANTHER" id="PTHR30349:SF81">
    <property type="entry name" value="TYROSINE RECOMBINASE XERC"/>
    <property type="match status" value="1"/>
</dbReference>
<keyword evidence="1" id="KW-0229">DNA integration</keyword>
<name>A0ABP6ZR97_9ACTN</name>
<accession>A0ABP6ZR97</accession>
<evidence type="ECO:0000256" key="1">
    <source>
        <dbReference type="ARBA" id="ARBA00022908"/>
    </source>
</evidence>
<dbReference type="PANTHER" id="PTHR30349">
    <property type="entry name" value="PHAGE INTEGRASE-RELATED"/>
    <property type="match status" value="1"/>
</dbReference>
<dbReference type="Gene3D" id="1.10.443.10">
    <property type="entry name" value="Intergrase catalytic core"/>
    <property type="match status" value="1"/>
</dbReference>
<keyword evidence="8" id="KW-1185">Reference proteome</keyword>
<dbReference type="Pfam" id="PF00589">
    <property type="entry name" value="Phage_integrase"/>
    <property type="match status" value="1"/>
</dbReference>
<proteinExistence type="predicted"/>
<evidence type="ECO:0000259" key="5">
    <source>
        <dbReference type="PROSITE" id="PS51898"/>
    </source>
</evidence>
<organism evidence="7 8">
    <name type="scientific">Kineosporia mesophila</name>
    <dbReference type="NCBI Taxonomy" id="566012"/>
    <lineage>
        <taxon>Bacteria</taxon>
        <taxon>Bacillati</taxon>
        <taxon>Actinomycetota</taxon>
        <taxon>Actinomycetes</taxon>
        <taxon>Kineosporiales</taxon>
        <taxon>Kineosporiaceae</taxon>
        <taxon>Kineosporia</taxon>
    </lineage>
</organism>
<dbReference type="InterPro" id="IPR011010">
    <property type="entry name" value="DNA_brk_join_enz"/>
</dbReference>
<dbReference type="PROSITE" id="PS51898">
    <property type="entry name" value="TYR_RECOMBINASE"/>
    <property type="match status" value="1"/>
</dbReference>
<dbReference type="Proteomes" id="UP001501074">
    <property type="component" value="Unassembled WGS sequence"/>
</dbReference>
<dbReference type="Gene3D" id="1.10.150.130">
    <property type="match status" value="1"/>
</dbReference>
<reference evidence="8" key="1">
    <citation type="journal article" date="2019" name="Int. J. Syst. Evol. Microbiol.">
        <title>The Global Catalogue of Microorganisms (GCM) 10K type strain sequencing project: providing services to taxonomists for standard genome sequencing and annotation.</title>
        <authorList>
            <consortium name="The Broad Institute Genomics Platform"/>
            <consortium name="The Broad Institute Genome Sequencing Center for Infectious Disease"/>
            <person name="Wu L."/>
            <person name="Ma J."/>
        </authorList>
    </citation>
    <scope>NUCLEOTIDE SEQUENCE [LARGE SCALE GENOMIC DNA]</scope>
    <source>
        <strain evidence="8">JCM 16902</strain>
    </source>
</reference>
<sequence>MGRVPVQAQRLSTLNELLAGFLASKRSVATRDAYRADLQSWVLWCDGAGVEVLAAGIHHADVYLRALADPHLGGDPRTGRVLAPSSIGRRASAIHGFYRYAARQPAVTGSPFTGALRPATDDESMTSGLSPDEVRALIRAARTDSPRSEALITLLALNGLRISEAVASRIEDLDTDRGHRVLRVRRKGGKRAKIPLTPAAIRSLNASIVGRTSGPAFATSTGKALDRSEAWRLLRRLAKNAGIPGAERISPHSMRHTYATTALDAGVPLRDVQDSMGHTDPRTTRLYDRSRDNLDRNATYAVAAVLADD</sequence>
<dbReference type="InterPro" id="IPR050090">
    <property type="entry name" value="Tyrosine_recombinase_XerCD"/>
</dbReference>
<evidence type="ECO:0000256" key="3">
    <source>
        <dbReference type="ARBA" id="ARBA00023172"/>
    </source>
</evidence>
<dbReference type="InterPro" id="IPR010998">
    <property type="entry name" value="Integrase_recombinase_N"/>
</dbReference>
<dbReference type="SUPFAM" id="SSF56349">
    <property type="entry name" value="DNA breaking-rejoining enzymes"/>
    <property type="match status" value="1"/>
</dbReference>
<evidence type="ECO:0000313" key="8">
    <source>
        <dbReference type="Proteomes" id="UP001501074"/>
    </source>
</evidence>
<gene>
    <name evidence="7" type="primary">xerD_1</name>
    <name evidence="7" type="ORF">GCM10022223_32910</name>
</gene>
<dbReference type="InterPro" id="IPR004107">
    <property type="entry name" value="Integrase_SAM-like_N"/>
</dbReference>
<dbReference type="RefSeq" id="WP_231487636.1">
    <property type="nucleotide sequence ID" value="NZ_BAAAZO010000005.1"/>
</dbReference>
<dbReference type="EMBL" id="BAAAZO010000005">
    <property type="protein sequence ID" value="GAA3614086.1"/>
    <property type="molecule type" value="Genomic_DNA"/>
</dbReference>
<dbReference type="Pfam" id="PF02899">
    <property type="entry name" value="Phage_int_SAM_1"/>
    <property type="match status" value="1"/>
</dbReference>
<feature type="domain" description="Tyr recombinase" evidence="5">
    <location>
        <begin position="124"/>
        <end position="301"/>
    </location>
</feature>
<dbReference type="PROSITE" id="PS51900">
    <property type="entry name" value="CB"/>
    <property type="match status" value="1"/>
</dbReference>
<keyword evidence="3" id="KW-0233">DNA recombination</keyword>
<dbReference type="InterPro" id="IPR044068">
    <property type="entry name" value="CB"/>
</dbReference>
<dbReference type="InterPro" id="IPR013762">
    <property type="entry name" value="Integrase-like_cat_sf"/>
</dbReference>
<comment type="caution">
    <text evidence="7">The sequence shown here is derived from an EMBL/GenBank/DDBJ whole genome shotgun (WGS) entry which is preliminary data.</text>
</comment>